<dbReference type="AlphaFoldDB" id="A0AAU9DKD6"/>
<evidence type="ECO:0000256" key="2">
    <source>
        <dbReference type="ARBA" id="ARBA00022840"/>
    </source>
</evidence>
<keyword evidence="4" id="KW-0238">DNA-binding</keyword>
<dbReference type="Gene3D" id="3.40.50.300">
    <property type="entry name" value="P-loop containing nucleotide triphosphate hydrolases"/>
    <property type="match status" value="1"/>
</dbReference>
<sequence>MDISKKILNSISEGVFTINDEWKITSFNKAAEKITGYKREEVMGKYCKNIFKSNKCSKGCPMLEVIEYDEPKEEKSEMNIIDKAGKIVPIRVKNYSLKNSVGETIGGIELFEDIREIIELKKRLNEEKTIIRESDKMEKIIELANVASKSDSTILITGETGTGKEVIANYIYKNSERKNRPFIKLNCAALPGSVLESELFGYEKGAFTGAVKTKKGYFELADKGTIFLDEIGELEYGFQAKLLRVLQEGEFYRIGGEKLVKVDIRIIAATNKDLKKEVVEKKFREDLYYRLNIFNLHMPALRDRKEDILPLVYSFINKFKVKFEKNIMGISKDALNVLVNYSYPGNIRELENIIEHSFIVAKNNMIMVGDWPNNLVENKSIKNNVENEIKQNDKLVELNENIEIKPLDEFEKEYILGVLKKFEGNKAKTARELKIDIKKLYRRLEKWRKNSQNGM</sequence>
<evidence type="ECO:0000259" key="9">
    <source>
        <dbReference type="PROSITE" id="PS50113"/>
    </source>
</evidence>
<evidence type="ECO:0000256" key="5">
    <source>
        <dbReference type="ARBA" id="ARBA00023163"/>
    </source>
</evidence>
<reference evidence="10 11" key="1">
    <citation type="submission" date="2022-11" db="EMBL/GenBank/DDBJ databases">
        <title>Haliovirga abyssi gen. nov., sp. nov., a mesophilic fermentative bacterium isolated from the Iheya North hydrothermal field and the proposal of Haliovirgaceae fam. nov.</title>
        <authorList>
            <person name="Miyazaki U."/>
            <person name="Tame A."/>
            <person name="Miyazaki J."/>
            <person name="Takai K."/>
            <person name="Sawayama S."/>
            <person name="Kitajima M."/>
            <person name="Okamoto A."/>
            <person name="Nakagawa S."/>
        </authorList>
    </citation>
    <scope>NUCLEOTIDE SEQUENCE [LARGE SCALE GENOMIC DNA]</scope>
    <source>
        <strain evidence="10 11">IC12</strain>
    </source>
</reference>
<dbReference type="InterPro" id="IPR025944">
    <property type="entry name" value="Sigma_54_int_dom_CS"/>
</dbReference>
<dbReference type="RefSeq" id="WP_307905284.1">
    <property type="nucleotide sequence ID" value="NZ_AP027059.1"/>
</dbReference>
<keyword evidence="6" id="KW-0175">Coiled coil</keyword>
<name>A0AAU9DKD6_9FUSO</name>
<accession>A0AAU9DKD6</accession>
<dbReference type="Gene3D" id="1.10.8.60">
    <property type="match status" value="1"/>
</dbReference>
<dbReference type="InterPro" id="IPR009057">
    <property type="entry name" value="Homeodomain-like_sf"/>
</dbReference>
<gene>
    <name evidence="10" type="ORF">HLVA_09210</name>
</gene>
<dbReference type="PROSITE" id="PS50113">
    <property type="entry name" value="PAC"/>
    <property type="match status" value="1"/>
</dbReference>
<dbReference type="NCBIfam" id="TIGR00229">
    <property type="entry name" value="sensory_box"/>
    <property type="match status" value="1"/>
</dbReference>
<dbReference type="KEGG" id="haby:HLVA_09210"/>
<dbReference type="Pfam" id="PF00158">
    <property type="entry name" value="Sigma54_activat"/>
    <property type="match status" value="1"/>
</dbReference>
<dbReference type="PROSITE" id="PS00688">
    <property type="entry name" value="SIGMA54_INTERACT_3"/>
    <property type="match status" value="1"/>
</dbReference>
<dbReference type="SMART" id="SM00382">
    <property type="entry name" value="AAA"/>
    <property type="match status" value="1"/>
</dbReference>
<dbReference type="InterPro" id="IPR058031">
    <property type="entry name" value="AAA_lid_NorR"/>
</dbReference>
<dbReference type="FunFam" id="3.40.50.300:FF:000006">
    <property type="entry name" value="DNA-binding transcriptional regulator NtrC"/>
    <property type="match status" value="1"/>
</dbReference>
<dbReference type="InterPro" id="IPR002078">
    <property type="entry name" value="Sigma_54_int"/>
</dbReference>
<dbReference type="CDD" id="cd00130">
    <property type="entry name" value="PAS"/>
    <property type="match status" value="1"/>
</dbReference>
<dbReference type="InterPro" id="IPR027417">
    <property type="entry name" value="P-loop_NTPase"/>
</dbReference>
<keyword evidence="3" id="KW-0805">Transcription regulation</keyword>
<dbReference type="SUPFAM" id="SSF46689">
    <property type="entry name" value="Homeodomain-like"/>
    <property type="match status" value="1"/>
</dbReference>
<dbReference type="InterPro" id="IPR025943">
    <property type="entry name" value="Sigma_54_int_dom_ATP-bd_2"/>
</dbReference>
<dbReference type="Gene3D" id="3.30.450.20">
    <property type="entry name" value="PAS domain"/>
    <property type="match status" value="1"/>
</dbReference>
<keyword evidence="11" id="KW-1185">Reference proteome</keyword>
<dbReference type="GO" id="GO:0005524">
    <property type="term" value="F:ATP binding"/>
    <property type="evidence" value="ECO:0007669"/>
    <property type="project" value="UniProtKB-KW"/>
</dbReference>
<dbReference type="GO" id="GO:0006355">
    <property type="term" value="P:regulation of DNA-templated transcription"/>
    <property type="evidence" value="ECO:0007669"/>
    <property type="project" value="InterPro"/>
</dbReference>
<dbReference type="SUPFAM" id="SSF55785">
    <property type="entry name" value="PYP-like sensor domain (PAS domain)"/>
    <property type="match status" value="1"/>
</dbReference>
<feature type="domain" description="Sigma-54 factor interaction" evidence="7">
    <location>
        <begin position="130"/>
        <end position="359"/>
    </location>
</feature>
<protein>
    <submittedName>
        <fullName evidence="10">Fis family transcriptional regulator</fullName>
    </submittedName>
</protein>
<feature type="domain" description="PAS" evidence="8">
    <location>
        <begin position="5"/>
        <end position="45"/>
    </location>
</feature>
<dbReference type="InterPro" id="IPR003593">
    <property type="entry name" value="AAA+_ATPase"/>
</dbReference>
<keyword evidence="5" id="KW-0804">Transcription</keyword>
<dbReference type="InterPro" id="IPR025662">
    <property type="entry name" value="Sigma_54_int_dom_ATP-bd_1"/>
</dbReference>
<dbReference type="SUPFAM" id="SSF52540">
    <property type="entry name" value="P-loop containing nucleoside triphosphate hydrolases"/>
    <property type="match status" value="1"/>
</dbReference>
<evidence type="ECO:0000259" key="7">
    <source>
        <dbReference type="PROSITE" id="PS50045"/>
    </source>
</evidence>
<evidence type="ECO:0000313" key="11">
    <source>
        <dbReference type="Proteomes" id="UP001321582"/>
    </source>
</evidence>
<dbReference type="InterPro" id="IPR002197">
    <property type="entry name" value="HTH_Fis"/>
</dbReference>
<evidence type="ECO:0000256" key="3">
    <source>
        <dbReference type="ARBA" id="ARBA00023015"/>
    </source>
</evidence>
<evidence type="ECO:0000256" key="6">
    <source>
        <dbReference type="SAM" id="Coils"/>
    </source>
</evidence>
<evidence type="ECO:0000259" key="8">
    <source>
        <dbReference type="PROSITE" id="PS50112"/>
    </source>
</evidence>
<dbReference type="EMBL" id="AP027059">
    <property type="protein sequence ID" value="BDU50352.1"/>
    <property type="molecule type" value="Genomic_DNA"/>
</dbReference>
<keyword evidence="1" id="KW-0547">Nucleotide-binding</keyword>
<evidence type="ECO:0000256" key="4">
    <source>
        <dbReference type="ARBA" id="ARBA00023125"/>
    </source>
</evidence>
<dbReference type="PROSITE" id="PS50112">
    <property type="entry name" value="PAS"/>
    <property type="match status" value="1"/>
</dbReference>
<dbReference type="CDD" id="cd00009">
    <property type="entry name" value="AAA"/>
    <property type="match status" value="1"/>
</dbReference>
<dbReference type="Gene3D" id="1.10.10.60">
    <property type="entry name" value="Homeodomain-like"/>
    <property type="match status" value="1"/>
</dbReference>
<dbReference type="PROSITE" id="PS50045">
    <property type="entry name" value="SIGMA54_INTERACT_4"/>
    <property type="match status" value="1"/>
</dbReference>
<dbReference type="PANTHER" id="PTHR32071">
    <property type="entry name" value="TRANSCRIPTIONAL REGULATORY PROTEIN"/>
    <property type="match status" value="1"/>
</dbReference>
<dbReference type="InterPro" id="IPR000014">
    <property type="entry name" value="PAS"/>
</dbReference>
<organism evidence="10 11">
    <name type="scientific">Haliovirga abyssi</name>
    <dbReference type="NCBI Taxonomy" id="2996794"/>
    <lineage>
        <taxon>Bacteria</taxon>
        <taxon>Fusobacteriati</taxon>
        <taxon>Fusobacteriota</taxon>
        <taxon>Fusobacteriia</taxon>
        <taxon>Fusobacteriales</taxon>
        <taxon>Haliovirgaceae</taxon>
        <taxon>Haliovirga</taxon>
    </lineage>
</organism>
<dbReference type="Pfam" id="PF25601">
    <property type="entry name" value="AAA_lid_14"/>
    <property type="match status" value="1"/>
</dbReference>
<dbReference type="Pfam" id="PF02954">
    <property type="entry name" value="HTH_8"/>
    <property type="match status" value="1"/>
</dbReference>
<dbReference type="SMART" id="SM00091">
    <property type="entry name" value="PAS"/>
    <property type="match status" value="1"/>
</dbReference>
<dbReference type="GO" id="GO:0043565">
    <property type="term" value="F:sequence-specific DNA binding"/>
    <property type="evidence" value="ECO:0007669"/>
    <property type="project" value="InterPro"/>
</dbReference>
<evidence type="ECO:0000313" key="10">
    <source>
        <dbReference type="EMBL" id="BDU50352.1"/>
    </source>
</evidence>
<keyword evidence="2" id="KW-0067">ATP-binding</keyword>
<dbReference type="Proteomes" id="UP001321582">
    <property type="component" value="Chromosome"/>
</dbReference>
<proteinExistence type="predicted"/>
<evidence type="ECO:0000256" key="1">
    <source>
        <dbReference type="ARBA" id="ARBA00022741"/>
    </source>
</evidence>
<dbReference type="Pfam" id="PF13426">
    <property type="entry name" value="PAS_9"/>
    <property type="match status" value="1"/>
</dbReference>
<feature type="coiled-coil region" evidence="6">
    <location>
        <begin position="378"/>
        <end position="405"/>
    </location>
</feature>
<dbReference type="InterPro" id="IPR035965">
    <property type="entry name" value="PAS-like_dom_sf"/>
</dbReference>
<feature type="domain" description="PAC" evidence="9">
    <location>
        <begin position="74"/>
        <end position="126"/>
    </location>
</feature>
<dbReference type="InterPro" id="IPR000700">
    <property type="entry name" value="PAS-assoc_C"/>
</dbReference>
<dbReference type="PROSITE" id="PS00676">
    <property type="entry name" value="SIGMA54_INTERACT_2"/>
    <property type="match status" value="1"/>
</dbReference>
<dbReference type="PROSITE" id="PS00675">
    <property type="entry name" value="SIGMA54_INTERACT_1"/>
    <property type="match status" value="1"/>
</dbReference>